<gene>
    <name evidence="2" type="ORF">LTRI10_LOCUS7363</name>
</gene>
<organism evidence="2 3">
    <name type="scientific">Linum trigynum</name>
    <dbReference type="NCBI Taxonomy" id="586398"/>
    <lineage>
        <taxon>Eukaryota</taxon>
        <taxon>Viridiplantae</taxon>
        <taxon>Streptophyta</taxon>
        <taxon>Embryophyta</taxon>
        <taxon>Tracheophyta</taxon>
        <taxon>Spermatophyta</taxon>
        <taxon>Magnoliopsida</taxon>
        <taxon>eudicotyledons</taxon>
        <taxon>Gunneridae</taxon>
        <taxon>Pentapetalae</taxon>
        <taxon>rosids</taxon>
        <taxon>fabids</taxon>
        <taxon>Malpighiales</taxon>
        <taxon>Linaceae</taxon>
        <taxon>Linum</taxon>
    </lineage>
</organism>
<protein>
    <submittedName>
        <fullName evidence="2">Uncharacterized protein</fullName>
    </submittedName>
</protein>
<reference evidence="2 3" key="1">
    <citation type="submission" date="2024-04" db="EMBL/GenBank/DDBJ databases">
        <authorList>
            <person name="Fracassetti M."/>
        </authorList>
    </citation>
    <scope>NUCLEOTIDE SEQUENCE [LARGE SCALE GENOMIC DNA]</scope>
</reference>
<feature type="compositionally biased region" description="Gly residues" evidence="1">
    <location>
        <begin position="199"/>
        <end position="214"/>
    </location>
</feature>
<dbReference type="EMBL" id="OZ034814">
    <property type="protein sequence ID" value="CAL1359897.1"/>
    <property type="molecule type" value="Genomic_DNA"/>
</dbReference>
<dbReference type="AlphaFoldDB" id="A0AAV2CVK1"/>
<sequence length="241" mass="25357">MEAGGRMEFEDQPELHQEEDEEEEEHEDEEEADEMERLGPTGATHDLVGNNNINAIDSPSSSRPKTSTATGAHQQTSAAAAGTPTRSKYREGLERGFRADVARHLVLGGGDVDGGGEEPSDGGVECVLEHAELVGKGESFGAKDVDDEGGGRGGQGGDCGAEVGDGVAHHGEELGDDVVGGLDVVREVSGREGNDGDVGDGCGAGFEEGVGGGGRRWRRRRLVSPPPSRAFWGREGLRWRR</sequence>
<accession>A0AAV2CVK1</accession>
<feature type="region of interest" description="Disordered" evidence="1">
    <location>
        <begin position="138"/>
        <end position="175"/>
    </location>
</feature>
<dbReference type="Proteomes" id="UP001497516">
    <property type="component" value="Chromosome 10"/>
</dbReference>
<evidence type="ECO:0000313" key="3">
    <source>
        <dbReference type="Proteomes" id="UP001497516"/>
    </source>
</evidence>
<evidence type="ECO:0000256" key="1">
    <source>
        <dbReference type="SAM" id="MobiDB-lite"/>
    </source>
</evidence>
<feature type="compositionally biased region" description="Acidic residues" evidence="1">
    <location>
        <begin position="17"/>
        <end position="34"/>
    </location>
</feature>
<feature type="compositionally biased region" description="Polar residues" evidence="1">
    <location>
        <begin position="49"/>
        <end position="78"/>
    </location>
</feature>
<evidence type="ECO:0000313" key="2">
    <source>
        <dbReference type="EMBL" id="CAL1359897.1"/>
    </source>
</evidence>
<name>A0AAV2CVK1_9ROSI</name>
<feature type="compositionally biased region" description="Basic and acidic residues" evidence="1">
    <location>
        <begin position="1"/>
        <end position="16"/>
    </location>
</feature>
<feature type="region of interest" description="Disordered" evidence="1">
    <location>
        <begin position="1"/>
        <end position="93"/>
    </location>
</feature>
<keyword evidence="3" id="KW-1185">Reference proteome</keyword>
<feature type="region of interest" description="Disordered" evidence="1">
    <location>
        <begin position="190"/>
        <end position="214"/>
    </location>
</feature>
<proteinExistence type="predicted"/>